<organism evidence="4 5">
    <name type="scientific">Aquisphaera giovannonii</name>
    <dbReference type="NCBI Taxonomy" id="406548"/>
    <lineage>
        <taxon>Bacteria</taxon>
        <taxon>Pseudomonadati</taxon>
        <taxon>Planctomycetota</taxon>
        <taxon>Planctomycetia</taxon>
        <taxon>Isosphaerales</taxon>
        <taxon>Isosphaeraceae</taxon>
        <taxon>Aquisphaera</taxon>
    </lineage>
</organism>
<dbReference type="PANTHER" id="PTHR31157:SF1">
    <property type="entry name" value="SCP DOMAIN-CONTAINING PROTEIN"/>
    <property type="match status" value="1"/>
</dbReference>
<accession>A0A5B9WA98</accession>
<feature type="chain" id="PRO_5022718306" evidence="2">
    <location>
        <begin position="25"/>
        <end position="280"/>
    </location>
</feature>
<evidence type="ECO:0000313" key="5">
    <source>
        <dbReference type="Proteomes" id="UP000324233"/>
    </source>
</evidence>
<dbReference type="SUPFAM" id="SSF55797">
    <property type="entry name" value="PR-1-like"/>
    <property type="match status" value="1"/>
</dbReference>
<gene>
    <name evidence="4" type="ORF">OJF2_60470</name>
</gene>
<dbReference type="PROSITE" id="PS51257">
    <property type="entry name" value="PROKAR_LIPOPROTEIN"/>
    <property type="match status" value="1"/>
</dbReference>
<feature type="signal peptide" evidence="2">
    <location>
        <begin position="1"/>
        <end position="24"/>
    </location>
</feature>
<sequence length="280" mass="30551" precursor="true">MRTPSLLLLAVGLSCGIGAPDALAARPGTPGGTGSDKTPDLERVAKLLLESTNAFRKEQGRGELKNEEKLASTARDFARFLAENDKFGHEADGSNPSERVKKHGYDYCALAENIAYEFNTEGFASEELARNLVENWKNSPGHRKNMLDPDATESGMAVAHSEKSDKYYAVQVFGRPRSAAFSFQVANESGEKFDYKMDGEAYSLEPQYTRTHEVCRPGQLEFPWAEAVGKAETFTPAKDDRFVVGKKDGKLIVIRKAAEKKDAPTPAAEGTKAEAEGPTP</sequence>
<dbReference type="AlphaFoldDB" id="A0A5B9WA98"/>
<dbReference type="CDD" id="cd05379">
    <property type="entry name" value="CAP_bacterial"/>
    <property type="match status" value="1"/>
</dbReference>
<keyword evidence="5" id="KW-1185">Reference proteome</keyword>
<feature type="region of interest" description="Disordered" evidence="1">
    <location>
        <begin position="257"/>
        <end position="280"/>
    </location>
</feature>
<evidence type="ECO:0000313" key="4">
    <source>
        <dbReference type="EMBL" id="QEH37456.1"/>
    </source>
</evidence>
<dbReference type="KEGG" id="agv:OJF2_60470"/>
<dbReference type="PANTHER" id="PTHR31157">
    <property type="entry name" value="SCP DOMAIN-CONTAINING PROTEIN"/>
    <property type="match status" value="1"/>
</dbReference>
<dbReference type="EMBL" id="CP042997">
    <property type="protein sequence ID" value="QEH37456.1"/>
    <property type="molecule type" value="Genomic_DNA"/>
</dbReference>
<evidence type="ECO:0000256" key="1">
    <source>
        <dbReference type="SAM" id="MobiDB-lite"/>
    </source>
</evidence>
<protein>
    <submittedName>
        <fullName evidence="4">Cysteine-rich secretory protein family protein</fullName>
    </submittedName>
</protein>
<feature type="domain" description="SCP" evidence="3">
    <location>
        <begin position="49"/>
        <end position="173"/>
    </location>
</feature>
<dbReference type="InterPro" id="IPR014044">
    <property type="entry name" value="CAP_dom"/>
</dbReference>
<keyword evidence="2" id="KW-0732">Signal</keyword>
<reference evidence="4 5" key="1">
    <citation type="submission" date="2019-08" db="EMBL/GenBank/DDBJ databases">
        <title>Deep-cultivation of Planctomycetes and their phenomic and genomic characterization uncovers novel biology.</title>
        <authorList>
            <person name="Wiegand S."/>
            <person name="Jogler M."/>
            <person name="Boedeker C."/>
            <person name="Pinto D."/>
            <person name="Vollmers J."/>
            <person name="Rivas-Marin E."/>
            <person name="Kohn T."/>
            <person name="Peeters S.H."/>
            <person name="Heuer A."/>
            <person name="Rast P."/>
            <person name="Oberbeckmann S."/>
            <person name="Bunk B."/>
            <person name="Jeske O."/>
            <person name="Meyerdierks A."/>
            <person name="Storesund J.E."/>
            <person name="Kallscheuer N."/>
            <person name="Luecker S."/>
            <person name="Lage O.M."/>
            <person name="Pohl T."/>
            <person name="Merkel B.J."/>
            <person name="Hornburger P."/>
            <person name="Mueller R.-W."/>
            <person name="Bruemmer F."/>
            <person name="Labrenz M."/>
            <person name="Spormann A.M."/>
            <person name="Op den Camp H."/>
            <person name="Overmann J."/>
            <person name="Amann R."/>
            <person name="Jetten M.S.M."/>
            <person name="Mascher T."/>
            <person name="Medema M.H."/>
            <person name="Devos D.P."/>
            <person name="Kaster A.-K."/>
            <person name="Ovreas L."/>
            <person name="Rohde M."/>
            <person name="Galperin M.Y."/>
            <person name="Jogler C."/>
        </authorList>
    </citation>
    <scope>NUCLEOTIDE SEQUENCE [LARGE SCALE GENOMIC DNA]</scope>
    <source>
        <strain evidence="4 5">OJF2</strain>
    </source>
</reference>
<dbReference type="OrthoDB" id="68195at2"/>
<proteinExistence type="predicted"/>
<dbReference type="Pfam" id="PF00188">
    <property type="entry name" value="CAP"/>
    <property type="match status" value="1"/>
</dbReference>
<feature type="compositionally biased region" description="Basic and acidic residues" evidence="1">
    <location>
        <begin position="271"/>
        <end position="280"/>
    </location>
</feature>
<dbReference type="InterPro" id="IPR035940">
    <property type="entry name" value="CAP_sf"/>
</dbReference>
<name>A0A5B9WA98_9BACT</name>
<evidence type="ECO:0000259" key="3">
    <source>
        <dbReference type="Pfam" id="PF00188"/>
    </source>
</evidence>
<dbReference type="RefSeq" id="WP_148597012.1">
    <property type="nucleotide sequence ID" value="NZ_CP042997.1"/>
</dbReference>
<evidence type="ECO:0000256" key="2">
    <source>
        <dbReference type="SAM" id="SignalP"/>
    </source>
</evidence>
<dbReference type="Gene3D" id="3.40.33.10">
    <property type="entry name" value="CAP"/>
    <property type="match status" value="1"/>
</dbReference>
<dbReference type="Proteomes" id="UP000324233">
    <property type="component" value="Chromosome"/>
</dbReference>